<keyword evidence="4" id="KW-1185">Reference proteome</keyword>
<dbReference type="CDD" id="cd07381">
    <property type="entry name" value="MPP_CapA"/>
    <property type="match status" value="1"/>
</dbReference>
<dbReference type="SMART" id="SM00854">
    <property type="entry name" value="PGA_cap"/>
    <property type="match status" value="1"/>
</dbReference>
<comment type="caution">
    <text evidence="3">The sequence shown here is derived from an EMBL/GenBank/DDBJ whole genome shotgun (WGS) entry which is preliminary data.</text>
</comment>
<reference evidence="3 4" key="1">
    <citation type="submission" date="2021-08" db="EMBL/GenBank/DDBJ databases">
        <authorList>
            <person name="Tuo L."/>
        </authorList>
    </citation>
    <scope>NUCLEOTIDE SEQUENCE [LARGE SCALE GENOMIC DNA]</scope>
    <source>
        <strain evidence="3 4">JCM 31229</strain>
    </source>
</reference>
<dbReference type="InterPro" id="IPR029052">
    <property type="entry name" value="Metallo-depent_PP-like"/>
</dbReference>
<evidence type="ECO:0000259" key="2">
    <source>
        <dbReference type="SMART" id="SM00854"/>
    </source>
</evidence>
<name>A0ABS7PK37_9SPHN</name>
<dbReference type="SUPFAM" id="SSF56300">
    <property type="entry name" value="Metallo-dependent phosphatases"/>
    <property type="match status" value="1"/>
</dbReference>
<organism evidence="3 4">
    <name type="scientific">Sphingomonas colocasiae</name>
    <dbReference type="NCBI Taxonomy" id="1848973"/>
    <lineage>
        <taxon>Bacteria</taxon>
        <taxon>Pseudomonadati</taxon>
        <taxon>Pseudomonadota</taxon>
        <taxon>Alphaproteobacteria</taxon>
        <taxon>Sphingomonadales</taxon>
        <taxon>Sphingomonadaceae</taxon>
        <taxon>Sphingomonas</taxon>
    </lineage>
</organism>
<feature type="domain" description="Capsule synthesis protein CapA" evidence="2">
    <location>
        <begin position="29"/>
        <end position="278"/>
    </location>
</feature>
<protein>
    <submittedName>
        <fullName evidence="3">CapA family protein</fullName>
    </submittedName>
</protein>
<dbReference type="PANTHER" id="PTHR33393:SF13">
    <property type="entry name" value="PGA BIOSYNTHESIS PROTEIN CAPA"/>
    <property type="match status" value="1"/>
</dbReference>
<dbReference type="PANTHER" id="PTHR33393">
    <property type="entry name" value="POLYGLUTAMINE SYNTHESIS ACCESSORY PROTEIN RV0574C-RELATED"/>
    <property type="match status" value="1"/>
</dbReference>
<dbReference type="Pfam" id="PF09587">
    <property type="entry name" value="PGA_cap"/>
    <property type="match status" value="1"/>
</dbReference>
<dbReference type="RefSeq" id="WP_222988724.1">
    <property type="nucleotide sequence ID" value="NZ_JAINVV010000003.1"/>
</dbReference>
<accession>A0ABS7PK37</accession>
<dbReference type="InterPro" id="IPR052169">
    <property type="entry name" value="CW_Biosynth-Accessory"/>
</dbReference>
<dbReference type="InterPro" id="IPR019079">
    <property type="entry name" value="Capsule_synth_CapA"/>
</dbReference>
<dbReference type="Proteomes" id="UP000706039">
    <property type="component" value="Unassembled WGS sequence"/>
</dbReference>
<comment type="similarity">
    <text evidence="1">Belongs to the CapA family.</text>
</comment>
<evidence type="ECO:0000256" key="1">
    <source>
        <dbReference type="ARBA" id="ARBA00005662"/>
    </source>
</evidence>
<gene>
    <name evidence="3" type="ORF">K7G82_04920</name>
</gene>
<dbReference type="EMBL" id="JAINVV010000003">
    <property type="protein sequence ID" value="MBY8821623.1"/>
    <property type="molecule type" value="Genomic_DNA"/>
</dbReference>
<proteinExistence type="inferred from homology"/>
<sequence>MMLDRRSLLAAGLVLGIPAAQARRPRDMRVILLGQSLIQQNLCAPPWPGMDAIVRRMAGADVIFTDLETAIDGPGAGPPTRTGEVLHAAKPDVIDCLKTMGVTMVTTANNHAWDLGSGGILTAIDALDRRGIVHAGTGRDLETASRAAFQNTPAGRVALVSAAAGAIRDGAAATAERPGVAEIRRLASGELDPGDVVRTLDAIRAARSSAATVIFCLHNHYWEKVQADTPEWQRSFARACIDAGASTFVAHGTPLMQGMEQYKGAPIFHGLGNFIFQTRKADGAYGPATWRSLIVDARFRDGRFQGADLVPVQLDARKYGGEYSAGYPVLAKERSTRFGTGR</sequence>
<evidence type="ECO:0000313" key="4">
    <source>
        <dbReference type="Proteomes" id="UP000706039"/>
    </source>
</evidence>
<evidence type="ECO:0000313" key="3">
    <source>
        <dbReference type="EMBL" id="MBY8821623.1"/>
    </source>
</evidence>